<dbReference type="Pfam" id="PF10075">
    <property type="entry name" value="CSN8_PSD8_EIF3K"/>
    <property type="match status" value="1"/>
</dbReference>
<dbReference type="InterPro" id="IPR000717">
    <property type="entry name" value="PCI_dom"/>
</dbReference>
<protein>
    <recommendedName>
        <fullName evidence="3">PCI domain-containing protein</fullName>
    </recommendedName>
</protein>
<dbReference type="PANTHER" id="PTHR12387">
    <property type="entry name" value="26S PROTEASOME NON-ATPASE REGULATORY SUBUNIT 8"/>
    <property type="match status" value="1"/>
</dbReference>
<dbReference type="InterPro" id="IPR006746">
    <property type="entry name" value="26S_Psome_Rpn12"/>
</dbReference>
<evidence type="ECO:0000313" key="4">
    <source>
        <dbReference type="EMBL" id="PWN26646.1"/>
    </source>
</evidence>
<dbReference type="GO" id="GO:0005634">
    <property type="term" value="C:nucleus"/>
    <property type="evidence" value="ECO:0007669"/>
    <property type="project" value="TreeGrafter"/>
</dbReference>
<accession>A0A316UN06</accession>
<feature type="domain" description="PCI" evidence="3">
    <location>
        <begin position="86"/>
        <end position="268"/>
    </location>
</feature>
<dbReference type="OrthoDB" id="8775810at2759"/>
<keyword evidence="2" id="KW-0647">Proteasome</keyword>
<dbReference type="InterPro" id="IPR033464">
    <property type="entry name" value="CSN8_PSD8_EIF3K"/>
</dbReference>
<dbReference type="FunFam" id="1.25.40.990:FF:000001">
    <property type="entry name" value="26S proteasome non-ATPase regulatory subunit"/>
    <property type="match status" value="1"/>
</dbReference>
<evidence type="ECO:0000256" key="1">
    <source>
        <dbReference type="ARBA" id="ARBA00009627"/>
    </source>
</evidence>
<dbReference type="PANTHER" id="PTHR12387:SF0">
    <property type="entry name" value="26S PROTEASOME NON-ATPASE REGULATORY SUBUNIT 8"/>
    <property type="match status" value="1"/>
</dbReference>
<dbReference type="GeneID" id="37026310"/>
<organism evidence="4 5">
    <name type="scientific">Jaminaea rosea</name>
    <dbReference type="NCBI Taxonomy" id="1569628"/>
    <lineage>
        <taxon>Eukaryota</taxon>
        <taxon>Fungi</taxon>
        <taxon>Dikarya</taxon>
        <taxon>Basidiomycota</taxon>
        <taxon>Ustilaginomycotina</taxon>
        <taxon>Exobasidiomycetes</taxon>
        <taxon>Microstromatales</taxon>
        <taxon>Microstromatales incertae sedis</taxon>
        <taxon>Jaminaea</taxon>
    </lineage>
</organism>
<dbReference type="Gene3D" id="1.25.40.990">
    <property type="match status" value="1"/>
</dbReference>
<dbReference type="EMBL" id="KZ819671">
    <property type="protein sequence ID" value="PWN26646.1"/>
    <property type="molecule type" value="Genomic_DNA"/>
</dbReference>
<dbReference type="STRING" id="1569628.A0A316UN06"/>
<comment type="similarity">
    <text evidence="1">Belongs to the proteasome subunit S14 family.</text>
</comment>
<dbReference type="GO" id="GO:0043161">
    <property type="term" value="P:proteasome-mediated ubiquitin-dependent protein catabolic process"/>
    <property type="evidence" value="ECO:0007669"/>
    <property type="project" value="TreeGrafter"/>
</dbReference>
<evidence type="ECO:0000313" key="5">
    <source>
        <dbReference type="Proteomes" id="UP000245884"/>
    </source>
</evidence>
<name>A0A316UN06_9BASI</name>
<evidence type="ECO:0000256" key="2">
    <source>
        <dbReference type="ARBA" id="ARBA00022942"/>
    </source>
</evidence>
<keyword evidence="5" id="KW-1185">Reference proteome</keyword>
<dbReference type="AlphaFoldDB" id="A0A316UN06"/>
<reference evidence="4 5" key="1">
    <citation type="journal article" date="2018" name="Mol. Biol. Evol.">
        <title>Broad Genomic Sampling Reveals a Smut Pathogenic Ancestry of the Fungal Clade Ustilaginomycotina.</title>
        <authorList>
            <person name="Kijpornyongpan T."/>
            <person name="Mondo S.J."/>
            <person name="Barry K."/>
            <person name="Sandor L."/>
            <person name="Lee J."/>
            <person name="Lipzen A."/>
            <person name="Pangilinan J."/>
            <person name="LaButti K."/>
            <person name="Hainaut M."/>
            <person name="Henrissat B."/>
            <person name="Grigoriev I.V."/>
            <person name="Spatafora J.W."/>
            <person name="Aime M.C."/>
        </authorList>
    </citation>
    <scope>NUCLEOTIDE SEQUENCE [LARGE SCALE GENOMIC DNA]</scope>
    <source>
        <strain evidence="4 5">MCA 5214</strain>
    </source>
</reference>
<dbReference type="Proteomes" id="UP000245884">
    <property type="component" value="Unassembled WGS sequence"/>
</dbReference>
<dbReference type="GO" id="GO:0005829">
    <property type="term" value="C:cytosol"/>
    <property type="evidence" value="ECO:0007669"/>
    <property type="project" value="TreeGrafter"/>
</dbReference>
<dbReference type="PROSITE" id="PS50250">
    <property type="entry name" value="PCI"/>
    <property type="match status" value="1"/>
</dbReference>
<dbReference type="RefSeq" id="XP_025361258.1">
    <property type="nucleotide sequence ID" value="XM_025504487.1"/>
</dbReference>
<sequence>MASSSSSSSSSLRAQHSALLSAFQSSSADPKSLGSQLTKLKIALTQQGLLAPRPDDPSLSKDDLLLARDVLEVGAFWSIRVKDVRGFERYMDLLRVFYTDLSAQLPPSSNHEPLLGLTLLRLLASNAIAQFHLILETLPPSLLSSSPYLQHPVHLERCLMEGSYSKVWRSRAQVPREEYRYFVEELMGTIRGEIASCEEKAYSSLPMRDAATLLFFESAGEVSKFAAERGWQINPSTQTVHFTPQQQQQQGNQLDPKRAMIASNLQFARELESIV</sequence>
<evidence type="ECO:0000259" key="3">
    <source>
        <dbReference type="PROSITE" id="PS50250"/>
    </source>
</evidence>
<dbReference type="GO" id="GO:0008541">
    <property type="term" value="C:proteasome regulatory particle, lid subcomplex"/>
    <property type="evidence" value="ECO:0007669"/>
    <property type="project" value="TreeGrafter"/>
</dbReference>
<gene>
    <name evidence="4" type="ORF">BDZ90DRAFT_221676</name>
</gene>
<proteinExistence type="inferred from homology"/>